<dbReference type="InterPro" id="IPR050661">
    <property type="entry name" value="BglG_antiterminators"/>
</dbReference>
<feature type="domain" description="PRD" evidence="6">
    <location>
        <begin position="288"/>
        <end position="394"/>
    </location>
</feature>
<evidence type="ECO:0000259" key="6">
    <source>
        <dbReference type="PROSITE" id="PS51372"/>
    </source>
</evidence>
<evidence type="ECO:0000256" key="3">
    <source>
        <dbReference type="ARBA" id="ARBA00023159"/>
    </source>
</evidence>
<dbReference type="InterPro" id="IPR013196">
    <property type="entry name" value="HTH_11"/>
</dbReference>
<evidence type="ECO:0000313" key="7">
    <source>
        <dbReference type="EMBL" id="AMS04138.1"/>
    </source>
</evidence>
<organism evidence="7 8">
    <name type="scientific">Acidipropionibacterium acidipropionici</name>
    <dbReference type="NCBI Taxonomy" id="1748"/>
    <lineage>
        <taxon>Bacteria</taxon>
        <taxon>Bacillati</taxon>
        <taxon>Actinomycetota</taxon>
        <taxon>Actinomycetes</taxon>
        <taxon>Propionibacteriales</taxon>
        <taxon>Propionibacteriaceae</taxon>
        <taxon>Acidipropionibacterium</taxon>
    </lineage>
</organism>
<dbReference type="PROSITE" id="PS51094">
    <property type="entry name" value="PTS_EIIA_TYPE_2"/>
    <property type="match status" value="1"/>
</dbReference>
<dbReference type="InterPro" id="IPR007737">
    <property type="entry name" value="Mga_HTH"/>
</dbReference>
<keyword evidence="4" id="KW-0804">Transcription</keyword>
<dbReference type="Pfam" id="PF05043">
    <property type="entry name" value="Mga"/>
    <property type="match status" value="1"/>
</dbReference>
<dbReference type="Gene3D" id="1.10.10.10">
    <property type="entry name" value="Winged helix-like DNA-binding domain superfamily/Winged helix DNA-binding domain"/>
    <property type="match status" value="1"/>
</dbReference>
<dbReference type="InterPro" id="IPR011608">
    <property type="entry name" value="PRD"/>
</dbReference>
<evidence type="ECO:0000259" key="5">
    <source>
        <dbReference type="PROSITE" id="PS51094"/>
    </source>
</evidence>
<keyword evidence="2" id="KW-0805">Transcription regulation</keyword>
<dbReference type="PANTHER" id="PTHR30185:SF13">
    <property type="entry name" value="LICABCH OPERON REGULATOR-RELATED"/>
    <property type="match status" value="1"/>
</dbReference>
<dbReference type="InterPro" id="IPR016152">
    <property type="entry name" value="PTrfase/Anion_transptr"/>
</dbReference>
<dbReference type="InterPro" id="IPR002178">
    <property type="entry name" value="PTS_EIIA_type-2_dom"/>
</dbReference>
<evidence type="ECO:0000313" key="8">
    <source>
        <dbReference type="Proteomes" id="UP000075221"/>
    </source>
</evidence>
<proteinExistence type="predicted"/>
<dbReference type="Proteomes" id="UP000075221">
    <property type="component" value="Chromosome"/>
</dbReference>
<evidence type="ECO:0000256" key="2">
    <source>
        <dbReference type="ARBA" id="ARBA00023015"/>
    </source>
</evidence>
<evidence type="ECO:0000256" key="1">
    <source>
        <dbReference type="ARBA" id="ARBA00022737"/>
    </source>
</evidence>
<dbReference type="InterPro" id="IPR036634">
    <property type="entry name" value="PRD_sf"/>
</dbReference>
<dbReference type="Pfam" id="PF00359">
    <property type="entry name" value="PTS_EIIA_2"/>
    <property type="match status" value="1"/>
</dbReference>
<dbReference type="SUPFAM" id="SSF63520">
    <property type="entry name" value="PTS-regulatory domain, PRD"/>
    <property type="match status" value="1"/>
</dbReference>
<dbReference type="Pfam" id="PF00874">
    <property type="entry name" value="PRD"/>
    <property type="match status" value="1"/>
</dbReference>
<dbReference type="Gene3D" id="1.10.1790.10">
    <property type="entry name" value="PRD domain"/>
    <property type="match status" value="1"/>
</dbReference>
<sequence>MPSANDLARALQAHPGAAISGEELARTLKVSTRTVRNYVRELNAGRRPIVVSSRDGYSLQIDAYQGYLHDHQREQMVTPSAPRERVPYILHTLVTADASVSVYALAEQLHVSDSTVEADLTRARIVAHDFGLALMRQGTEVSLQGDERHRRRLVRHIMTDVARRSGQFIDVGELARLTRTERLEEFKDNLVGRLAGFGLAANAGAADDLVAHIAIMADRVRTGHSISGGGSASPSELGAVGPAVQDLVELHFGISLPPGEVDYLGFLILQKTVPEEPSTISPGLADTYFHSDYTDLVESIVQEINSTFLIDLSSPRFMSFLTLHVRNLVERASGHDDAFVPGGLSVKNSHPLIHELAVFAAGHIQQATGVHISAAEIDLLSFHVGSRLQEMYDRDSRLSVVLLMPRYYDLDATVRGLVETTIAGFGSVDAVVTEPDRISALPNADMIVCGGPYALDDNVPVAHISMLPSTEDLEIVRVVAQTAWKAKNRERISAELSSLIDPALFIPNGAVTTREDAIRTLCNRFIAAHVAEADIEERVWERERISATSFPSGFAIPHPITMSGNKSAIGVLRCGSSIDWGGQPVQLVAMFSVRPAERDLFGEIFEHFVRMLLSRPNVEALLSSADNFDAFMSCLHERLLT</sequence>
<name>A0AAC9AMS9_9ACTN</name>
<dbReference type="AlphaFoldDB" id="A0AAC9AMS9"/>
<keyword evidence="3" id="KW-0010">Activator</keyword>
<dbReference type="InterPro" id="IPR036388">
    <property type="entry name" value="WH-like_DNA-bd_sf"/>
</dbReference>
<keyword evidence="1" id="KW-0677">Repeat</keyword>
<dbReference type="PROSITE" id="PS51372">
    <property type="entry name" value="PRD_2"/>
    <property type="match status" value="1"/>
</dbReference>
<accession>A0AAC9AMS9</accession>
<dbReference type="GO" id="GO:0006355">
    <property type="term" value="P:regulation of DNA-templated transcription"/>
    <property type="evidence" value="ECO:0007669"/>
    <property type="project" value="InterPro"/>
</dbReference>
<dbReference type="PANTHER" id="PTHR30185">
    <property type="entry name" value="CRYPTIC BETA-GLUCOSIDE BGL OPERON ANTITERMINATOR"/>
    <property type="match status" value="1"/>
</dbReference>
<protein>
    <recommendedName>
        <fullName evidence="9">PTS system EIIA component</fullName>
    </recommendedName>
</protein>
<evidence type="ECO:0008006" key="9">
    <source>
        <dbReference type="Google" id="ProtNLM"/>
    </source>
</evidence>
<dbReference type="EMBL" id="CP014352">
    <property type="protein sequence ID" value="AMS04138.1"/>
    <property type="molecule type" value="Genomic_DNA"/>
</dbReference>
<reference evidence="7 8" key="1">
    <citation type="submission" date="2016-02" db="EMBL/GenBank/DDBJ databases">
        <title>Complete Genome Sequence of Propionibacterium acidipropionici ATCC 55737.</title>
        <authorList>
            <person name="Luna Flores C.H."/>
            <person name="Nielsen L.K."/>
            <person name="Marcellin E."/>
        </authorList>
    </citation>
    <scope>NUCLEOTIDE SEQUENCE [LARGE SCALE GENOMIC DNA]</scope>
    <source>
        <strain evidence="7 8">ATCC 55737</strain>
    </source>
</reference>
<dbReference type="SUPFAM" id="SSF55804">
    <property type="entry name" value="Phoshotransferase/anion transport protein"/>
    <property type="match status" value="1"/>
</dbReference>
<dbReference type="Gene3D" id="3.40.930.10">
    <property type="entry name" value="Mannitol-specific EII, Chain A"/>
    <property type="match status" value="1"/>
</dbReference>
<gene>
    <name evidence="7" type="ORF">AXH35_00210</name>
</gene>
<evidence type="ECO:0000256" key="4">
    <source>
        <dbReference type="ARBA" id="ARBA00023163"/>
    </source>
</evidence>
<feature type="domain" description="PTS EIIA type-2" evidence="5">
    <location>
        <begin position="498"/>
        <end position="638"/>
    </location>
</feature>
<dbReference type="Pfam" id="PF08279">
    <property type="entry name" value="HTH_11"/>
    <property type="match status" value="1"/>
</dbReference>
<dbReference type="RefSeq" id="WP_062818731.1">
    <property type="nucleotide sequence ID" value="NZ_CP014352.1"/>
</dbReference>